<feature type="compositionally biased region" description="Basic and acidic residues" evidence="1">
    <location>
        <begin position="107"/>
        <end position="120"/>
    </location>
</feature>
<feature type="compositionally biased region" description="Basic and acidic residues" evidence="1">
    <location>
        <begin position="155"/>
        <end position="164"/>
    </location>
</feature>
<organism evidence="2 3">
    <name type="scientific">Galerina marginata (strain CBS 339.88)</name>
    <dbReference type="NCBI Taxonomy" id="685588"/>
    <lineage>
        <taxon>Eukaryota</taxon>
        <taxon>Fungi</taxon>
        <taxon>Dikarya</taxon>
        <taxon>Basidiomycota</taxon>
        <taxon>Agaricomycotina</taxon>
        <taxon>Agaricomycetes</taxon>
        <taxon>Agaricomycetidae</taxon>
        <taxon>Agaricales</taxon>
        <taxon>Agaricineae</taxon>
        <taxon>Strophariaceae</taxon>
        <taxon>Galerina</taxon>
    </lineage>
</organism>
<keyword evidence="3" id="KW-1185">Reference proteome</keyword>
<dbReference type="AlphaFoldDB" id="A0A067TA67"/>
<feature type="compositionally biased region" description="Acidic residues" evidence="1">
    <location>
        <begin position="66"/>
        <end position="79"/>
    </location>
</feature>
<reference evidence="3" key="1">
    <citation type="journal article" date="2014" name="Proc. Natl. Acad. Sci. U.S.A.">
        <title>Extensive sampling of basidiomycete genomes demonstrates inadequacy of the white-rot/brown-rot paradigm for wood decay fungi.</title>
        <authorList>
            <person name="Riley R."/>
            <person name="Salamov A.A."/>
            <person name="Brown D.W."/>
            <person name="Nagy L.G."/>
            <person name="Floudas D."/>
            <person name="Held B.W."/>
            <person name="Levasseur A."/>
            <person name="Lombard V."/>
            <person name="Morin E."/>
            <person name="Otillar R."/>
            <person name="Lindquist E.A."/>
            <person name="Sun H."/>
            <person name="LaButti K.M."/>
            <person name="Schmutz J."/>
            <person name="Jabbour D."/>
            <person name="Luo H."/>
            <person name="Baker S.E."/>
            <person name="Pisabarro A.G."/>
            <person name="Walton J.D."/>
            <person name="Blanchette R.A."/>
            <person name="Henrissat B."/>
            <person name="Martin F."/>
            <person name="Cullen D."/>
            <person name="Hibbett D.S."/>
            <person name="Grigoriev I.V."/>
        </authorList>
    </citation>
    <scope>NUCLEOTIDE SEQUENCE [LARGE SCALE GENOMIC DNA]</scope>
    <source>
        <strain evidence="3">CBS 339.88</strain>
    </source>
</reference>
<dbReference type="HOGENOM" id="CLU_1619127_0_0_1"/>
<proteinExistence type="predicted"/>
<evidence type="ECO:0000313" key="2">
    <source>
        <dbReference type="EMBL" id="KDR76794.1"/>
    </source>
</evidence>
<evidence type="ECO:0000313" key="3">
    <source>
        <dbReference type="Proteomes" id="UP000027222"/>
    </source>
</evidence>
<dbReference type="EMBL" id="KL142378">
    <property type="protein sequence ID" value="KDR76794.1"/>
    <property type="molecule type" value="Genomic_DNA"/>
</dbReference>
<sequence length="164" mass="18708">MPKHVRRTVWKAEETTVRNKSAKKENKKAKPAERVIKTDGSGDKASDCSDQKKQVTYPAYTTSKGDEDDEDLMTEMEENWEQKRLNEDGKGAHEGKKSLKNKKRDRKEKGEYKIRQERTNCRTKKGKTQRGEQRGQLAAEEAAAEGDLDGSGVETMHHEGRVRC</sequence>
<name>A0A067TA67_GALM3</name>
<accession>A0A067TA67</accession>
<dbReference type="Proteomes" id="UP000027222">
    <property type="component" value="Unassembled WGS sequence"/>
</dbReference>
<evidence type="ECO:0000256" key="1">
    <source>
        <dbReference type="SAM" id="MobiDB-lite"/>
    </source>
</evidence>
<feature type="compositionally biased region" description="Basic and acidic residues" evidence="1">
    <location>
        <begin position="10"/>
        <end position="53"/>
    </location>
</feature>
<feature type="compositionally biased region" description="Basic and acidic residues" evidence="1">
    <location>
        <begin position="80"/>
        <end position="97"/>
    </location>
</feature>
<feature type="region of interest" description="Disordered" evidence="1">
    <location>
        <begin position="1"/>
        <end position="164"/>
    </location>
</feature>
<gene>
    <name evidence="2" type="ORF">GALMADRAFT_210654</name>
</gene>
<protein>
    <submittedName>
        <fullName evidence="2">Uncharacterized protein</fullName>
    </submittedName>
</protein>